<dbReference type="PANTHER" id="PTHR23137">
    <property type="entry name" value="VESICLE TRANSPORT PROTEIN-RELATED"/>
    <property type="match status" value="1"/>
</dbReference>
<dbReference type="EMBL" id="JACAZI010000014">
    <property type="protein sequence ID" value="KAF7345119.1"/>
    <property type="molecule type" value="Genomic_DNA"/>
</dbReference>
<evidence type="ECO:0000256" key="7">
    <source>
        <dbReference type="ARBA" id="ARBA00025800"/>
    </source>
</evidence>
<dbReference type="GO" id="GO:0015031">
    <property type="term" value="P:protein transport"/>
    <property type="evidence" value="ECO:0007669"/>
    <property type="project" value="UniProtKB-KW"/>
</dbReference>
<feature type="transmembrane region" description="Helical" evidence="8">
    <location>
        <begin position="197"/>
        <end position="218"/>
    </location>
</feature>
<dbReference type="InterPro" id="IPR011691">
    <property type="entry name" value="Vesicle_transpt_SFT2"/>
</dbReference>
<reference evidence="10" key="1">
    <citation type="submission" date="2020-05" db="EMBL/GenBank/DDBJ databases">
        <title>Mycena genomes resolve the evolution of fungal bioluminescence.</title>
        <authorList>
            <person name="Tsai I.J."/>
        </authorList>
    </citation>
    <scope>NUCLEOTIDE SEQUENCE</scope>
    <source>
        <strain evidence="10">CCC161011</strain>
    </source>
</reference>
<comment type="subcellular location">
    <subcellularLocation>
        <location evidence="8">Golgi apparatus membrane</location>
        <topology evidence="8">Multi-pass membrane protein</topology>
    </subcellularLocation>
    <subcellularLocation>
        <location evidence="1">Membrane</location>
        <topology evidence="1">Multi-pass membrane protein</topology>
    </subcellularLocation>
</comment>
<evidence type="ECO:0000256" key="6">
    <source>
        <dbReference type="ARBA" id="ARBA00023136"/>
    </source>
</evidence>
<comment type="similarity">
    <text evidence="7 8">Belongs to the SFT2 family.</text>
</comment>
<keyword evidence="8" id="KW-0333">Golgi apparatus</keyword>
<comment type="caution">
    <text evidence="10">The sequence shown here is derived from an EMBL/GenBank/DDBJ whole genome shotgun (WGS) entry which is preliminary data.</text>
</comment>
<sequence>MPPAPPSNEQSFRANLSQFRWARGVTDDSQPPPAAAQPSGNPFSRFYNAVAGDYIPLRSSDRSNEEEAWFALSRWERCVLFYTHNYCRCWVSAGASLAPRCASLSHSLHCRSLCFLAAQGSLRSHSGAFEIPICSPPFLKPLSSLGSMLVMFGFSVLIGPINHIKHLITAERLPFTLVYFSSLGLTIYFALGLHSYLGSLVASVVQILALISYVLAYFPGGSATLRLAGSTAFRSASSLLPR</sequence>
<evidence type="ECO:0000313" key="9">
    <source>
        <dbReference type="EMBL" id="KAF7326846.1"/>
    </source>
</evidence>
<keyword evidence="5 8" id="KW-1133">Transmembrane helix</keyword>
<evidence type="ECO:0000313" key="10">
    <source>
        <dbReference type="EMBL" id="KAF7345119.1"/>
    </source>
</evidence>
<keyword evidence="4 8" id="KW-0653">Protein transport</keyword>
<dbReference type="GO" id="GO:0016192">
    <property type="term" value="P:vesicle-mediated transport"/>
    <property type="evidence" value="ECO:0007669"/>
    <property type="project" value="InterPro"/>
</dbReference>
<evidence type="ECO:0000256" key="8">
    <source>
        <dbReference type="RuleBase" id="RU363111"/>
    </source>
</evidence>
<feature type="transmembrane region" description="Helical" evidence="8">
    <location>
        <begin position="142"/>
        <end position="161"/>
    </location>
</feature>
<keyword evidence="2 8" id="KW-0813">Transport</keyword>
<evidence type="ECO:0000256" key="5">
    <source>
        <dbReference type="ARBA" id="ARBA00022989"/>
    </source>
</evidence>
<proteinExistence type="inferred from homology"/>
<protein>
    <recommendedName>
        <fullName evidence="8">Protein transport protein SFT2</fullName>
    </recommendedName>
</protein>
<dbReference type="EMBL" id="JACAZI010000039">
    <property type="protein sequence ID" value="KAF7326846.1"/>
    <property type="molecule type" value="Genomic_DNA"/>
</dbReference>
<organism evidence="10 11">
    <name type="scientific">Mycena venus</name>
    <dbReference type="NCBI Taxonomy" id="2733690"/>
    <lineage>
        <taxon>Eukaryota</taxon>
        <taxon>Fungi</taxon>
        <taxon>Dikarya</taxon>
        <taxon>Basidiomycota</taxon>
        <taxon>Agaricomycotina</taxon>
        <taxon>Agaricomycetes</taxon>
        <taxon>Agaricomycetidae</taxon>
        <taxon>Agaricales</taxon>
        <taxon>Marasmiineae</taxon>
        <taxon>Mycenaceae</taxon>
        <taxon>Mycena</taxon>
    </lineage>
</organism>
<evidence type="ECO:0000256" key="2">
    <source>
        <dbReference type="ARBA" id="ARBA00022448"/>
    </source>
</evidence>
<dbReference type="AlphaFoldDB" id="A0A8H6XQY2"/>
<comment type="caution">
    <text evidence="8">Lacks conserved residue(s) required for the propagation of feature annotation.</text>
</comment>
<accession>A0A8H6XQY2</accession>
<dbReference type="OrthoDB" id="660759at2759"/>
<dbReference type="PANTHER" id="PTHR23137:SF36">
    <property type="entry name" value="VESICLE TRANSPORT PROTEIN SFT2C"/>
    <property type="match status" value="1"/>
</dbReference>
<keyword evidence="6 8" id="KW-0472">Membrane</keyword>
<dbReference type="Proteomes" id="UP000620124">
    <property type="component" value="Unassembled WGS sequence"/>
</dbReference>
<evidence type="ECO:0000256" key="4">
    <source>
        <dbReference type="ARBA" id="ARBA00022927"/>
    </source>
</evidence>
<keyword evidence="3 8" id="KW-0812">Transmembrane</keyword>
<dbReference type="InterPro" id="IPR007305">
    <property type="entry name" value="Vesicle_transpt_Got1/SFT2"/>
</dbReference>
<evidence type="ECO:0000313" key="11">
    <source>
        <dbReference type="Proteomes" id="UP000620124"/>
    </source>
</evidence>
<evidence type="ECO:0000256" key="1">
    <source>
        <dbReference type="ARBA" id="ARBA00004141"/>
    </source>
</evidence>
<gene>
    <name evidence="10" type="ORF">MVEN_01676000</name>
    <name evidence="9" type="ORF">MVEN_02578400</name>
</gene>
<keyword evidence="11" id="KW-1185">Reference proteome</keyword>
<feature type="transmembrane region" description="Helical" evidence="8">
    <location>
        <begin position="173"/>
        <end position="191"/>
    </location>
</feature>
<comment type="function">
    <text evidence="8">Nonessential protein required for the fusion of transport vesicles derived from the endocytic pathway with the Golgi complex.</text>
</comment>
<dbReference type="GO" id="GO:0000139">
    <property type="term" value="C:Golgi membrane"/>
    <property type="evidence" value="ECO:0007669"/>
    <property type="project" value="UniProtKB-SubCell"/>
</dbReference>
<name>A0A8H6XQY2_9AGAR</name>
<evidence type="ECO:0000256" key="3">
    <source>
        <dbReference type="ARBA" id="ARBA00022692"/>
    </source>
</evidence>
<dbReference type="Pfam" id="PF04178">
    <property type="entry name" value="Got1"/>
    <property type="match status" value="1"/>
</dbReference>